<name>A0ABW4SEL7_9BACL</name>
<dbReference type="RefSeq" id="WP_381536634.1">
    <property type="nucleotide sequence ID" value="NZ_JBHUGI010000015.1"/>
</dbReference>
<accession>A0ABW4SEL7</accession>
<dbReference type="EMBL" id="JBHUGI010000015">
    <property type="protein sequence ID" value="MFD1927830.1"/>
    <property type="molecule type" value="Genomic_DNA"/>
</dbReference>
<dbReference type="Proteomes" id="UP001597218">
    <property type="component" value="Unassembled WGS sequence"/>
</dbReference>
<organism evidence="1 2">
    <name type="scientific">Sporosarcina siberiensis</name>
    <dbReference type="NCBI Taxonomy" id="1365606"/>
    <lineage>
        <taxon>Bacteria</taxon>
        <taxon>Bacillati</taxon>
        <taxon>Bacillota</taxon>
        <taxon>Bacilli</taxon>
        <taxon>Bacillales</taxon>
        <taxon>Caryophanaceae</taxon>
        <taxon>Sporosarcina</taxon>
    </lineage>
</organism>
<evidence type="ECO:0000313" key="2">
    <source>
        <dbReference type="Proteomes" id="UP001597218"/>
    </source>
</evidence>
<proteinExistence type="predicted"/>
<protein>
    <submittedName>
        <fullName evidence="1">YtxH domain-containing protein</fullName>
    </submittedName>
</protein>
<evidence type="ECO:0000313" key="1">
    <source>
        <dbReference type="EMBL" id="MFD1927830.1"/>
    </source>
</evidence>
<reference evidence="2" key="1">
    <citation type="journal article" date="2019" name="Int. J. Syst. Evol. Microbiol.">
        <title>The Global Catalogue of Microorganisms (GCM) 10K type strain sequencing project: providing services to taxonomists for standard genome sequencing and annotation.</title>
        <authorList>
            <consortium name="The Broad Institute Genomics Platform"/>
            <consortium name="The Broad Institute Genome Sequencing Center for Infectious Disease"/>
            <person name="Wu L."/>
            <person name="Ma J."/>
        </authorList>
    </citation>
    <scope>NUCLEOTIDE SEQUENCE [LARGE SCALE GENOMIC DNA]</scope>
    <source>
        <strain evidence="2">CGMCC 4.7177</strain>
    </source>
</reference>
<comment type="caution">
    <text evidence="1">The sequence shown here is derived from an EMBL/GenBank/DDBJ whole genome shotgun (WGS) entry which is preliminary data.</text>
</comment>
<gene>
    <name evidence="1" type="ORF">ACFSFY_07110</name>
</gene>
<keyword evidence="2" id="KW-1185">Reference proteome</keyword>
<sequence>MGKSKFGTFIMIGALTGALASMMDRSTRVKLGQRIKFIKSEVEFYSKSTDVLKIKFEEKKDKIQSVVGQFTEDATYVKEKVDELKLLTPQVKDMVSETKETFTESKDEYKSIVNESGLNIKK</sequence>